<organism evidence="5 6">
    <name type="scientific">Salinimonas sediminis</name>
    <dbReference type="NCBI Taxonomy" id="2303538"/>
    <lineage>
        <taxon>Bacteria</taxon>
        <taxon>Pseudomonadati</taxon>
        <taxon>Pseudomonadota</taxon>
        <taxon>Gammaproteobacteria</taxon>
        <taxon>Alteromonadales</taxon>
        <taxon>Alteromonadaceae</taxon>
        <taxon>Alteromonas/Salinimonas group</taxon>
        <taxon>Salinimonas</taxon>
    </lineage>
</organism>
<reference evidence="5 6" key="1">
    <citation type="submission" date="2018-08" db="EMBL/GenBank/DDBJ databases">
        <title>Salinimonas sediminis sp. nov., a piezophilic bacterium isolated from a deep-sea sediment sample from the New Britain Trench.</title>
        <authorList>
            <person name="Cao J."/>
        </authorList>
    </citation>
    <scope>NUCLEOTIDE SEQUENCE [LARGE SCALE GENOMIC DNA]</scope>
    <source>
        <strain evidence="5 6">N102</strain>
    </source>
</reference>
<feature type="domain" description="HPt" evidence="3">
    <location>
        <begin position="6"/>
        <end position="113"/>
    </location>
</feature>
<evidence type="ECO:0000259" key="4">
    <source>
        <dbReference type="PROSITE" id="PS51832"/>
    </source>
</evidence>
<keyword evidence="1" id="KW-0902">Two-component regulatory system</keyword>
<evidence type="ECO:0000313" key="5">
    <source>
        <dbReference type="EMBL" id="AXR07596.1"/>
    </source>
</evidence>
<dbReference type="InterPro" id="IPR037522">
    <property type="entry name" value="HD_GYP_dom"/>
</dbReference>
<keyword evidence="2" id="KW-0597">Phosphoprotein</keyword>
<evidence type="ECO:0000259" key="3">
    <source>
        <dbReference type="PROSITE" id="PS50894"/>
    </source>
</evidence>
<dbReference type="RefSeq" id="WP_117317767.1">
    <property type="nucleotide sequence ID" value="NZ_CP031769.1"/>
</dbReference>
<evidence type="ECO:0000256" key="2">
    <source>
        <dbReference type="PROSITE-ProRule" id="PRU00110"/>
    </source>
</evidence>
<dbReference type="Gene3D" id="1.20.120.160">
    <property type="entry name" value="HPT domain"/>
    <property type="match status" value="1"/>
</dbReference>
<feature type="modified residue" description="Phosphohistidine" evidence="2">
    <location>
        <position position="53"/>
    </location>
</feature>
<gene>
    <name evidence="5" type="ORF">D0Y50_15250</name>
</gene>
<dbReference type="EMBL" id="CP031769">
    <property type="protein sequence ID" value="AXR07596.1"/>
    <property type="molecule type" value="Genomic_DNA"/>
</dbReference>
<dbReference type="GO" id="GO:0000160">
    <property type="term" value="P:phosphorelay signal transduction system"/>
    <property type="evidence" value="ECO:0007669"/>
    <property type="project" value="UniProtKB-KW"/>
</dbReference>
<dbReference type="SUPFAM" id="SSF109604">
    <property type="entry name" value="HD-domain/PDEase-like"/>
    <property type="match status" value="1"/>
</dbReference>
<accession>A0A346NPY9</accession>
<evidence type="ECO:0000256" key="1">
    <source>
        <dbReference type="ARBA" id="ARBA00023012"/>
    </source>
</evidence>
<evidence type="ECO:0000313" key="6">
    <source>
        <dbReference type="Proteomes" id="UP000262073"/>
    </source>
</evidence>
<dbReference type="GO" id="GO:0008081">
    <property type="term" value="F:phosphoric diester hydrolase activity"/>
    <property type="evidence" value="ECO:0007669"/>
    <property type="project" value="UniProtKB-ARBA"/>
</dbReference>
<dbReference type="CDD" id="cd00088">
    <property type="entry name" value="HPT"/>
    <property type="match status" value="1"/>
</dbReference>
<dbReference type="KEGG" id="salm:D0Y50_15250"/>
<dbReference type="Pfam" id="PF01627">
    <property type="entry name" value="Hpt"/>
    <property type="match status" value="1"/>
</dbReference>
<dbReference type="InterPro" id="IPR008207">
    <property type="entry name" value="Sig_transdc_His_kin_Hpt_dom"/>
</dbReference>
<dbReference type="InterPro" id="IPR036641">
    <property type="entry name" value="HPT_dom_sf"/>
</dbReference>
<name>A0A346NPY9_9ALTE</name>
<dbReference type="Pfam" id="PF13487">
    <property type="entry name" value="HD_5"/>
    <property type="match status" value="1"/>
</dbReference>
<dbReference type="PROSITE" id="PS50894">
    <property type="entry name" value="HPT"/>
    <property type="match status" value="1"/>
</dbReference>
<protein>
    <submittedName>
        <fullName evidence="5">HD domain-containing protein</fullName>
    </submittedName>
</protein>
<dbReference type="InterPro" id="IPR003607">
    <property type="entry name" value="HD/PDEase_dom"/>
</dbReference>
<dbReference type="GO" id="GO:0004672">
    <property type="term" value="F:protein kinase activity"/>
    <property type="evidence" value="ECO:0007669"/>
    <property type="project" value="UniProtKB-ARBA"/>
</dbReference>
<proteinExistence type="predicted"/>
<dbReference type="SUPFAM" id="SSF47226">
    <property type="entry name" value="Histidine-containing phosphotransfer domain, HPT domain"/>
    <property type="match status" value="1"/>
</dbReference>
<sequence length="384" mass="43650">MQTFVPEELEEDILTDLMEEINELYEASEQTLIELELRPEDNELQRALFRSIHTIKGDLGLVNFGPMIPLLQHVEDLLDYLRKGEVNYTSTMSDLVLLTMDRVKNFVLDVMNKGSADYDDELHSQLVMAISKVQPTNQTDHERLLADAVLLLNPDLDISLQQKQGQANASGGSVPPATLANTGIPKELSAEKHMDMLFFREMMKTIEHRSNYWGGRGDRIAKLALYINHLAGSPIDDDQMAVACYVHDFGMAFMPLPILNKTDPYTENEFNLMRSHVYKSARLLEHLDQWDHARKIVMQHHERPDGSGYPLGLKEDDICAGARLLAILDTYDALTHSRAHNKQPPMSKKEAVIDMNRQAKGQFSAEWMRHFNHAMTILLTKQAG</sequence>
<dbReference type="Proteomes" id="UP000262073">
    <property type="component" value="Chromosome"/>
</dbReference>
<dbReference type="OrthoDB" id="9816273at2"/>
<dbReference type="PROSITE" id="PS51832">
    <property type="entry name" value="HD_GYP"/>
    <property type="match status" value="1"/>
</dbReference>
<dbReference type="CDD" id="cd00077">
    <property type="entry name" value="HDc"/>
    <property type="match status" value="1"/>
</dbReference>
<dbReference type="SMART" id="SM00073">
    <property type="entry name" value="HPT"/>
    <property type="match status" value="1"/>
</dbReference>
<dbReference type="PANTHER" id="PTHR43155">
    <property type="entry name" value="CYCLIC DI-GMP PHOSPHODIESTERASE PA4108-RELATED"/>
    <property type="match status" value="1"/>
</dbReference>
<dbReference type="PANTHER" id="PTHR43155:SF2">
    <property type="entry name" value="CYCLIC DI-GMP PHOSPHODIESTERASE PA4108"/>
    <property type="match status" value="1"/>
</dbReference>
<keyword evidence="6" id="KW-1185">Reference proteome</keyword>
<feature type="domain" description="HD-GYP" evidence="4">
    <location>
        <begin position="191"/>
        <end position="384"/>
    </location>
</feature>
<dbReference type="Gene3D" id="1.10.3210.10">
    <property type="entry name" value="Hypothetical protein af1432"/>
    <property type="match status" value="1"/>
</dbReference>
<dbReference type="AlphaFoldDB" id="A0A346NPY9"/>